<dbReference type="PANTHER" id="PTHR34581">
    <property type="entry name" value="PTS SYSTEM N,N'-DIACETYLCHITOBIOSE-SPECIFIC EIIB COMPONENT"/>
    <property type="match status" value="1"/>
</dbReference>
<keyword evidence="3 9" id="KW-0762">Sugar transport</keyword>
<organism evidence="9 10">
    <name type="scientific">Gracilibacillus salinarum</name>
    <dbReference type="NCBI Taxonomy" id="2932255"/>
    <lineage>
        <taxon>Bacteria</taxon>
        <taxon>Bacillati</taxon>
        <taxon>Bacillota</taxon>
        <taxon>Bacilli</taxon>
        <taxon>Bacillales</taxon>
        <taxon>Bacillaceae</taxon>
        <taxon>Gracilibacillus</taxon>
    </lineage>
</organism>
<evidence type="ECO:0000256" key="5">
    <source>
        <dbReference type="ARBA" id="ARBA00022683"/>
    </source>
</evidence>
<dbReference type="Pfam" id="PF02302">
    <property type="entry name" value="PTS_IIB"/>
    <property type="match status" value="1"/>
</dbReference>
<dbReference type="InterPro" id="IPR036095">
    <property type="entry name" value="PTS_EIIB-like_sf"/>
</dbReference>
<evidence type="ECO:0000256" key="3">
    <source>
        <dbReference type="ARBA" id="ARBA00022597"/>
    </source>
</evidence>
<dbReference type="EMBL" id="CP095071">
    <property type="protein sequence ID" value="UOQ86714.1"/>
    <property type="molecule type" value="Genomic_DNA"/>
</dbReference>
<evidence type="ECO:0000256" key="2">
    <source>
        <dbReference type="ARBA" id="ARBA00022553"/>
    </source>
</evidence>
<sequence length="100" mass="11028">MKLLLVCSAGMSTSILVTKMQQAAAEKEMTADIQAIAESELQQHVEGADVVLIGPQVRYLEKNIRQTVEPFGVKCDVMDQSAFGMMRGDQLLEQALQLMK</sequence>
<dbReference type="PROSITE" id="PS51100">
    <property type="entry name" value="PTS_EIIB_TYPE_3"/>
    <property type="match status" value="1"/>
</dbReference>
<reference evidence="9 10" key="1">
    <citation type="submission" date="2022-04" db="EMBL/GenBank/DDBJ databases">
        <title>Gracilibacillus sp. isolated from saltern.</title>
        <authorList>
            <person name="Won M."/>
            <person name="Lee C.-M."/>
            <person name="Woen H.-Y."/>
            <person name="Kwon S.-W."/>
        </authorList>
    </citation>
    <scope>NUCLEOTIDE SEQUENCE [LARGE SCALE GENOMIC DNA]</scope>
    <source>
        <strain evidence="9 10">SSPM10-3</strain>
    </source>
</reference>
<dbReference type="PANTHER" id="PTHR34581:SF2">
    <property type="entry name" value="PTS SYSTEM N,N'-DIACETYLCHITOBIOSE-SPECIFIC EIIB COMPONENT"/>
    <property type="match status" value="1"/>
</dbReference>
<evidence type="ECO:0000256" key="6">
    <source>
        <dbReference type="ARBA" id="ARBA00022777"/>
    </source>
</evidence>
<dbReference type="SUPFAM" id="SSF52794">
    <property type="entry name" value="PTS system IIB component-like"/>
    <property type="match status" value="1"/>
</dbReference>
<dbReference type="InterPro" id="IPR003501">
    <property type="entry name" value="PTS_EIIB_2/3"/>
</dbReference>
<name>A0ABY4GR48_9BACI</name>
<evidence type="ECO:0000256" key="1">
    <source>
        <dbReference type="ARBA" id="ARBA00022448"/>
    </source>
</evidence>
<evidence type="ECO:0000313" key="9">
    <source>
        <dbReference type="EMBL" id="UOQ86714.1"/>
    </source>
</evidence>
<feature type="modified residue" description="Phosphocysteine; by EIIA" evidence="7">
    <location>
        <position position="7"/>
    </location>
</feature>
<dbReference type="InterPro" id="IPR051819">
    <property type="entry name" value="PTS_sugar-specific_EIIB"/>
</dbReference>
<feature type="domain" description="PTS EIIB type-3" evidence="8">
    <location>
        <begin position="1"/>
        <end position="100"/>
    </location>
</feature>
<gene>
    <name evidence="9" type="ORF">MUN87_07450</name>
</gene>
<dbReference type="Gene3D" id="3.40.50.2300">
    <property type="match status" value="1"/>
</dbReference>
<dbReference type="Proteomes" id="UP000831537">
    <property type="component" value="Chromosome"/>
</dbReference>
<dbReference type="RefSeq" id="WP_244747077.1">
    <property type="nucleotide sequence ID" value="NZ_CP095071.1"/>
</dbReference>
<protein>
    <submittedName>
        <fullName evidence="9">PTS sugar transporter subunit IIB</fullName>
    </submittedName>
</protein>
<evidence type="ECO:0000313" key="10">
    <source>
        <dbReference type="Proteomes" id="UP000831537"/>
    </source>
</evidence>
<dbReference type="CDD" id="cd05564">
    <property type="entry name" value="PTS_IIB_chitobiose_lichenan"/>
    <property type="match status" value="1"/>
</dbReference>
<dbReference type="InterPro" id="IPR013012">
    <property type="entry name" value="PTS_EIIB_3"/>
</dbReference>
<keyword evidence="4" id="KW-0808">Transferase</keyword>
<proteinExistence type="predicted"/>
<accession>A0ABY4GR48</accession>
<keyword evidence="5" id="KW-0598">Phosphotransferase system</keyword>
<evidence type="ECO:0000259" key="8">
    <source>
        <dbReference type="PROSITE" id="PS51100"/>
    </source>
</evidence>
<evidence type="ECO:0000256" key="7">
    <source>
        <dbReference type="PROSITE-ProRule" id="PRU00423"/>
    </source>
</evidence>
<keyword evidence="1" id="KW-0813">Transport</keyword>
<keyword evidence="2" id="KW-0597">Phosphoprotein</keyword>
<evidence type="ECO:0000256" key="4">
    <source>
        <dbReference type="ARBA" id="ARBA00022679"/>
    </source>
</evidence>
<keyword evidence="6" id="KW-0418">Kinase</keyword>
<keyword evidence="10" id="KW-1185">Reference proteome</keyword>